<sequence length="128" mass="13793">MDWFRRVKSYFVPDEGTEREAASGSESDRAGGFAQKVAVPVERPQPVISNPGYGASGGIQGLDWYKARMRMDSDGDLADEFLEESCPTSQPAASGEEAMHIQKGCVPAAKEALVLVDAGNVFIIPTDR</sequence>
<dbReference type="EMBL" id="JALJOR010000009">
    <property type="protein sequence ID" value="KAK9811808.1"/>
    <property type="molecule type" value="Genomic_DNA"/>
</dbReference>
<evidence type="ECO:0000313" key="2">
    <source>
        <dbReference type="Proteomes" id="UP001489004"/>
    </source>
</evidence>
<comment type="caution">
    <text evidence="1">The sequence shown here is derived from an EMBL/GenBank/DDBJ whole genome shotgun (WGS) entry which is preliminary data.</text>
</comment>
<dbReference type="PANTHER" id="PTHR35750:SF1">
    <property type="entry name" value="PHOSPHOLIPID HYDROPEROXIDE GLUTATHIONE PEROXIDASE"/>
    <property type="match status" value="1"/>
</dbReference>
<gene>
    <name evidence="1" type="ORF">WJX72_010455</name>
</gene>
<keyword evidence="2" id="KW-1185">Reference proteome</keyword>
<dbReference type="AlphaFoldDB" id="A0AAW1PUH4"/>
<name>A0AAW1PUH4_9CHLO</name>
<dbReference type="PANTHER" id="PTHR35750">
    <property type="entry name" value="PHOSPHOLIPID HYDROPEROXIDE GLUTATHIONE PEROXIDASE"/>
    <property type="match status" value="1"/>
</dbReference>
<proteinExistence type="predicted"/>
<evidence type="ECO:0000313" key="1">
    <source>
        <dbReference type="EMBL" id="KAK9811808.1"/>
    </source>
</evidence>
<protein>
    <submittedName>
        <fullName evidence="1">Uncharacterized protein</fullName>
    </submittedName>
</protein>
<accession>A0AAW1PUH4</accession>
<organism evidence="1 2">
    <name type="scientific">[Myrmecia] bisecta</name>
    <dbReference type="NCBI Taxonomy" id="41462"/>
    <lineage>
        <taxon>Eukaryota</taxon>
        <taxon>Viridiplantae</taxon>
        <taxon>Chlorophyta</taxon>
        <taxon>core chlorophytes</taxon>
        <taxon>Trebouxiophyceae</taxon>
        <taxon>Trebouxiales</taxon>
        <taxon>Trebouxiaceae</taxon>
        <taxon>Myrmecia</taxon>
    </lineage>
</organism>
<dbReference type="Proteomes" id="UP001489004">
    <property type="component" value="Unassembled WGS sequence"/>
</dbReference>
<reference evidence="1 2" key="1">
    <citation type="journal article" date="2024" name="Nat. Commun.">
        <title>Phylogenomics reveals the evolutionary origins of lichenization in chlorophyte algae.</title>
        <authorList>
            <person name="Puginier C."/>
            <person name="Libourel C."/>
            <person name="Otte J."/>
            <person name="Skaloud P."/>
            <person name="Haon M."/>
            <person name="Grisel S."/>
            <person name="Petersen M."/>
            <person name="Berrin J.G."/>
            <person name="Delaux P.M."/>
            <person name="Dal Grande F."/>
            <person name="Keller J."/>
        </authorList>
    </citation>
    <scope>NUCLEOTIDE SEQUENCE [LARGE SCALE GENOMIC DNA]</scope>
    <source>
        <strain evidence="1 2">SAG 2043</strain>
    </source>
</reference>